<dbReference type="PATRIC" id="fig|1339315.3.peg.3332"/>
<dbReference type="GO" id="GO:0015344">
    <property type="term" value="F:siderophore uptake transmembrane transporter activity"/>
    <property type="evidence" value="ECO:0007669"/>
    <property type="project" value="TreeGrafter"/>
</dbReference>
<dbReference type="SUPFAM" id="SSF56935">
    <property type="entry name" value="Porins"/>
    <property type="match status" value="1"/>
</dbReference>
<dbReference type="Proteomes" id="UP000020529">
    <property type="component" value="Unassembled WGS sequence"/>
</dbReference>
<dbReference type="RefSeq" id="WP_022347753.1">
    <property type="nucleotide sequence ID" value="NZ_JGCY01000356.1"/>
</dbReference>
<dbReference type="PANTHER" id="PTHR30069:SF29">
    <property type="entry name" value="HEMOGLOBIN AND HEMOGLOBIN-HAPTOGLOBIN-BINDING PROTEIN 1-RELATED"/>
    <property type="match status" value="1"/>
</dbReference>
<keyword evidence="4" id="KW-0675">Receptor</keyword>
<sequence length="912" mass="104095">MIRKIAYTFFSFLICCNVSLAWGQTFAFRGTVLDEQTHKALDYATIQLFVEKQFAYGGITDANGHFELLHIHPGTYRIIISYLGYDSTEKEIKVVGNTSDIFYLKPSNMALNEVVVTASESKRATSASIVDRTAMKHLQPSSFSDLMELVPGGKSADPQMGQANLIRIRETGKTEDISSLGVGFYIDGIFQNTDANLQYMPSSTSAVNATSTMSKGVDMRTIPTDNIEKVEIIRGIPSVAYGNVANGAVIIQRKTSESPLSARFKADKTSKLFSVGKGFRLDGNGRYVLNTDLSYLDSKIDPRNSVKNYTRLTASARLDGKWLWNERNIHWNLSTDYTGSFDDAKRDKDATVKEDSYKSDFSSFKMAGKWNLKFSNHSWIREIHAATSVSWQWEKMRETKSVSLNRPAAIATQTETGESDGIYLPYNYVAQMEIDGKPLYVTVSARTHLAFPLGGLQNRMNLGVEWNYQKNLGKGQVFDVTRPISEGLSTRPRRFKDIPGLQPFAFYAEEVLNLPVKRHKLAFTAGIRLQSLLGLDRKYEMQGKIYPDLRLDLQWSLPTSNGWNIAFSGGLGWISRMPTTAQLYPDFKYVDLIQLNYYHNHPDYRRINMMTYKWDNTNYQLEPARNMKWEVRADIGYKGNRLSATYFRERMNNAFDDLTYYKSLAYKLYDPASIDGSALTAPPELSQLTYANEYNLDVYSTQGNGMKVHKEGVEFQFASRRIESLKTRVTVYGAWIKTVYSSDSPKYKASSILLDNKQLKYVGLYQGENGTESQAFNTNFMFDTYIQRLGLTFSTSAQCTWYTNRRNLWNDGVPVSYIDQSGETHLFREEDKNNIQLQHLVEKYSATYFERTTVPFYMDINLKASKRIGKYLNLAFYVNRLLGIYPDYTLRGVLQRRTSESPYFGMEMNLTF</sequence>
<dbReference type="Gene3D" id="2.60.40.1120">
    <property type="entry name" value="Carboxypeptidase-like, regulatory domain"/>
    <property type="match status" value="1"/>
</dbReference>
<dbReference type="InterPro" id="IPR037066">
    <property type="entry name" value="Plug_dom_sf"/>
</dbReference>
<dbReference type="PANTHER" id="PTHR30069">
    <property type="entry name" value="TONB-DEPENDENT OUTER MEMBRANE RECEPTOR"/>
    <property type="match status" value="1"/>
</dbReference>
<dbReference type="InterPro" id="IPR012910">
    <property type="entry name" value="Plug_dom"/>
</dbReference>
<dbReference type="Pfam" id="PF13715">
    <property type="entry name" value="CarbopepD_reg_2"/>
    <property type="match status" value="1"/>
</dbReference>
<feature type="signal peptide" evidence="2">
    <location>
        <begin position="1"/>
        <end position="21"/>
    </location>
</feature>
<name>A0A015UHS9_BACFG</name>
<evidence type="ECO:0000256" key="2">
    <source>
        <dbReference type="SAM" id="SignalP"/>
    </source>
</evidence>
<protein>
    <submittedName>
        <fullName evidence="4">TonB-dependent Receptor Plug domain protein</fullName>
    </submittedName>
</protein>
<gene>
    <name evidence="4" type="ORF">M124_2644</name>
</gene>
<dbReference type="AlphaFoldDB" id="A0A015UHS9"/>
<reference evidence="4 5" key="1">
    <citation type="submission" date="2014-02" db="EMBL/GenBank/DDBJ databases">
        <authorList>
            <person name="Sears C."/>
            <person name="Carroll K."/>
            <person name="Sack B.R."/>
            <person name="Qadri F."/>
            <person name="Myers L.L."/>
            <person name="Chung G.-T."/>
            <person name="Escheverria P."/>
            <person name="Fraser C.M."/>
            <person name="Sadzewicz L."/>
            <person name="Shefchek K.A."/>
            <person name="Tallon L."/>
            <person name="Das S.P."/>
            <person name="Daugherty S."/>
            <person name="Mongodin E.F."/>
        </authorList>
    </citation>
    <scope>NUCLEOTIDE SEQUENCE [LARGE SCALE GENOMIC DNA]</scope>
    <source>
        <strain evidence="5">3988T(B)14</strain>
    </source>
</reference>
<dbReference type="EMBL" id="JGCY01000356">
    <property type="protein sequence ID" value="EXY73498.1"/>
    <property type="molecule type" value="Genomic_DNA"/>
</dbReference>
<evidence type="ECO:0000313" key="4">
    <source>
        <dbReference type="EMBL" id="EXY73498.1"/>
    </source>
</evidence>
<dbReference type="GO" id="GO:0009279">
    <property type="term" value="C:cell outer membrane"/>
    <property type="evidence" value="ECO:0007669"/>
    <property type="project" value="TreeGrafter"/>
</dbReference>
<evidence type="ECO:0000256" key="1">
    <source>
        <dbReference type="ARBA" id="ARBA00022729"/>
    </source>
</evidence>
<dbReference type="SUPFAM" id="SSF49464">
    <property type="entry name" value="Carboxypeptidase regulatory domain-like"/>
    <property type="match status" value="1"/>
</dbReference>
<dbReference type="Pfam" id="PF07715">
    <property type="entry name" value="Plug"/>
    <property type="match status" value="1"/>
</dbReference>
<dbReference type="Gene3D" id="2.170.130.10">
    <property type="entry name" value="TonB-dependent receptor, plug domain"/>
    <property type="match status" value="1"/>
</dbReference>
<accession>A0A015UHS9</accession>
<keyword evidence="1 2" id="KW-0732">Signal</keyword>
<dbReference type="InterPro" id="IPR008969">
    <property type="entry name" value="CarboxyPept-like_regulatory"/>
</dbReference>
<dbReference type="GO" id="GO:0044718">
    <property type="term" value="P:siderophore transmembrane transport"/>
    <property type="evidence" value="ECO:0007669"/>
    <property type="project" value="TreeGrafter"/>
</dbReference>
<evidence type="ECO:0000259" key="3">
    <source>
        <dbReference type="Pfam" id="PF07715"/>
    </source>
</evidence>
<feature type="domain" description="TonB-dependent receptor plug" evidence="3">
    <location>
        <begin position="124"/>
        <end position="249"/>
    </location>
</feature>
<evidence type="ECO:0000313" key="5">
    <source>
        <dbReference type="Proteomes" id="UP000020529"/>
    </source>
</evidence>
<organism evidence="4 5">
    <name type="scientific">Bacteroides fragilis str. 3988T(B)14</name>
    <dbReference type="NCBI Taxonomy" id="1339315"/>
    <lineage>
        <taxon>Bacteria</taxon>
        <taxon>Pseudomonadati</taxon>
        <taxon>Bacteroidota</taxon>
        <taxon>Bacteroidia</taxon>
        <taxon>Bacteroidales</taxon>
        <taxon>Bacteroidaceae</taxon>
        <taxon>Bacteroides</taxon>
    </lineage>
</organism>
<proteinExistence type="predicted"/>
<dbReference type="InterPro" id="IPR039426">
    <property type="entry name" value="TonB-dep_rcpt-like"/>
</dbReference>
<comment type="caution">
    <text evidence="4">The sequence shown here is derived from an EMBL/GenBank/DDBJ whole genome shotgun (WGS) entry which is preliminary data.</text>
</comment>
<feature type="chain" id="PRO_5001477288" evidence="2">
    <location>
        <begin position="22"/>
        <end position="912"/>
    </location>
</feature>